<evidence type="ECO:0000313" key="20">
    <source>
        <dbReference type="Proteomes" id="UP000707356"/>
    </source>
</evidence>
<evidence type="ECO:0000256" key="15">
    <source>
        <dbReference type="PIRSR" id="PIRSR006404-1"/>
    </source>
</evidence>
<dbReference type="AlphaFoldDB" id="A0A951PBD8"/>
<dbReference type="Gene3D" id="3.10.580.10">
    <property type="entry name" value="CBS-domain"/>
    <property type="match status" value="1"/>
</dbReference>
<name>A0A951PBD8_9CYAN</name>
<dbReference type="GO" id="GO:0005886">
    <property type="term" value="C:plasma membrane"/>
    <property type="evidence" value="ECO:0007669"/>
    <property type="project" value="UniProtKB-SubCell"/>
</dbReference>
<reference evidence="19" key="2">
    <citation type="journal article" date="2022" name="Microbiol. Resour. Announc.">
        <title>Metagenome Sequencing to Explore Phylogenomics of Terrestrial Cyanobacteria.</title>
        <authorList>
            <person name="Ward R.D."/>
            <person name="Stajich J.E."/>
            <person name="Johansen J.R."/>
            <person name="Huntemann M."/>
            <person name="Clum A."/>
            <person name="Foster B."/>
            <person name="Foster B."/>
            <person name="Roux S."/>
            <person name="Palaniappan K."/>
            <person name="Varghese N."/>
            <person name="Mukherjee S."/>
            <person name="Reddy T.B.K."/>
            <person name="Daum C."/>
            <person name="Copeland A."/>
            <person name="Chen I.A."/>
            <person name="Ivanova N.N."/>
            <person name="Kyrpides N.C."/>
            <person name="Shapiro N."/>
            <person name="Eloe-Fadrosh E.A."/>
            <person name="Pietrasiak N."/>
        </authorList>
    </citation>
    <scope>NUCLEOTIDE SEQUENCE</scope>
    <source>
        <strain evidence="19">GSE-TBD4-15B</strain>
    </source>
</reference>
<keyword evidence="11 14" id="KW-0482">Metalloprotease</keyword>
<proteinExistence type="inferred from homology"/>
<dbReference type="GO" id="GO:0046872">
    <property type="term" value="F:metal ion binding"/>
    <property type="evidence" value="ECO:0007669"/>
    <property type="project" value="UniProtKB-UniRule"/>
</dbReference>
<dbReference type="InterPro" id="IPR016483">
    <property type="entry name" value="UCP006404_Pept_M50_CBS"/>
</dbReference>
<evidence type="ECO:0000256" key="14">
    <source>
        <dbReference type="PIRNR" id="PIRNR006404"/>
    </source>
</evidence>
<keyword evidence="6 14" id="KW-0479">Metal-binding</keyword>
<dbReference type="GO" id="GO:0008237">
    <property type="term" value="F:metallopeptidase activity"/>
    <property type="evidence" value="ECO:0007669"/>
    <property type="project" value="UniProtKB-UniRule"/>
</dbReference>
<keyword evidence="9 14" id="KW-0862">Zinc</keyword>
<keyword evidence="13 14" id="KW-0472">Membrane</keyword>
<dbReference type="EMBL" id="JAHHHV010000066">
    <property type="protein sequence ID" value="MBW4466227.1"/>
    <property type="molecule type" value="Genomic_DNA"/>
</dbReference>
<keyword evidence="5 14" id="KW-0812">Transmembrane</keyword>
<dbReference type="SUPFAM" id="SSF54631">
    <property type="entry name" value="CBS-domain pair"/>
    <property type="match status" value="1"/>
</dbReference>
<organism evidence="19 20">
    <name type="scientific">Pegethrix bostrychoides GSE-TBD4-15B</name>
    <dbReference type="NCBI Taxonomy" id="2839662"/>
    <lineage>
        <taxon>Bacteria</taxon>
        <taxon>Bacillati</taxon>
        <taxon>Cyanobacteriota</taxon>
        <taxon>Cyanophyceae</taxon>
        <taxon>Oculatellales</taxon>
        <taxon>Oculatellaceae</taxon>
        <taxon>Pegethrix</taxon>
    </lineage>
</organism>
<dbReference type="InterPro" id="IPR046342">
    <property type="entry name" value="CBS_dom_sf"/>
</dbReference>
<dbReference type="Proteomes" id="UP000707356">
    <property type="component" value="Unassembled WGS sequence"/>
</dbReference>
<dbReference type="PIRSF" id="PIRSF006404">
    <property type="entry name" value="UCP006404_Pept_M50_CBS"/>
    <property type="match status" value="1"/>
</dbReference>
<reference evidence="19" key="1">
    <citation type="submission" date="2021-05" db="EMBL/GenBank/DDBJ databases">
        <authorList>
            <person name="Pietrasiak N."/>
            <person name="Ward R."/>
            <person name="Stajich J.E."/>
            <person name="Kurbessoian T."/>
        </authorList>
    </citation>
    <scope>NUCLEOTIDE SEQUENCE</scope>
    <source>
        <strain evidence="19">GSE-TBD4-15B</strain>
    </source>
</reference>
<feature type="binding site" evidence="16">
    <location>
        <position position="62"/>
    </location>
    <ligand>
        <name>Zn(2+)</name>
        <dbReference type="ChEBI" id="CHEBI:29105"/>
        <note>catalytic</note>
    </ligand>
</feature>
<evidence type="ECO:0000256" key="12">
    <source>
        <dbReference type="ARBA" id="ARBA00023122"/>
    </source>
</evidence>
<evidence type="ECO:0000256" key="13">
    <source>
        <dbReference type="ARBA" id="ARBA00023136"/>
    </source>
</evidence>
<dbReference type="CDD" id="cd06164">
    <property type="entry name" value="S2P-M50_SpoIVFB_CBS"/>
    <property type="match status" value="1"/>
</dbReference>
<keyword evidence="7" id="KW-0677">Repeat</keyword>
<evidence type="ECO:0000313" key="19">
    <source>
        <dbReference type="EMBL" id="MBW4466227.1"/>
    </source>
</evidence>
<evidence type="ECO:0000256" key="8">
    <source>
        <dbReference type="ARBA" id="ARBA00022801"/>
    </source>
</evidence>
<evidence type="ECO:0000256" key="6">
    <source>
        <dbReference type="ARBA" id="ARBA00022723"/>
    </source>
</evidence>
<gene>
    <name evidence="19" type="ORF">KME07_12435</name>
</gene>
<feature type="transmembrane region" description="Helical" evidence="14">
    <location>
        <begin position="137"/>
        <end position="155"/>
    </location>
</feature>
<comment type="subcellular location">
    <subcellularLocation>
        <location evidence="1 14">Cell membrane</location>
        <topology evidence="1 14">Multi-pass membrane protein</topology>
    </subcellularLocation>
</comment>
<keyword evidence="4 14" id="KW-0645">Protease</keyword>
<evidence type="ECO:0000256" key="17">
    <source>
        <dbReference type="PROSITE-ProRule" id="PRU00703"/>
    </source>
</evidence>
<feature type="binding site" evidence="16">
    <location>
        <position position="161"/>
    </location>
    <ligand>
        <name>Zn(2+)</name>
        <dbReference type="ChEBI" id="CHEBI:29105"/>
        <note>catalytic</note>
    </ligand>
</feature>
<keyword evidence="10 14" id="KW-1133">Transmembrane helix</keyword>
<keyword evidence="3 14" id="KW-1003">Cell membrane</keyword>
<dbReference type="SMART" id="SM00116">
    <property type="entry name" value="CBS"/>
    <property type="match status" value="1"/>
</dbReference>
<sequence length="401" mass="43398">MTSGWRIGSIFGIPFLLNPAWFYSLGLFTFLFSAGDFGLEGRLAWLAGFSMALLLFASVLLHELGHSLAARAQGIVVNAITLFPFGGIASIAQESKTPKQAFWVAISGPMVSFVLFVLLLLLSLLLPETSVALPFKAMLGGLANINFVMALFNLMPGLPLDGGQVLKAAVWHLTGSRVKGVRWAARGGQILGWAAILLGLSGFLLTLRFGFLWLVLLGGFGIRRASAYGRMITLQQAMLQILAVDAMRREFATAIATVSLHQSIEQFAASYLASESEIYYAESEGQYVGWVEVEAINQLERSEWQQPLAAIVQPLAELPTLPEDASLAMAILQLERHELRQMPILSAAGAVVGVIDRADVVRALGQRLALLVPPPVIEQIKTSGQFPANLQLQDLARDALS</sequence>
<dbReference type="Pfam" id="PF02163">
    <property type="entry name" value="Peptidase_M50"/>
    <property type="match status" value="2"/>
</dbReference>
<feature type="domain" description="CBS" evidence="18">
    <location>
        <begin position="312"/>
        <end position="370"/>
    </location>
</feature>
<evidence type="ECO:0000259" key="18">
    <source>
        <dbReference type="PROSITE" id="PS51371"/>
    </source>
</evidence>
<feature type="transmembrane region" description="Helical" evidence="14">
    <location>
        <begin position="101"/>
        <end position="125"/>
    </location>
</feature>
<evidence type="ECO:0000256" key="10">
    <source>
        <dbReference type="ARBA" id="ARBA00022989"/>
    </source>
</evidence>
<keyword evidence="8 14" id="KW-0378">Hydrolase</keyword>
<feature type="transmembrane region" description="Helical" evidence="14">
    <location>
        <begin position="190"/>
        <end position="222"/>
    </location>
</feature>
<feature type="active site" evidence="15">
    <location>
        <position position="63"/>
    </location>
</feature>
<evidence type="ECO:0000256" key="2">
    <source>
        <dbReference type="ARBA" id="ARBA00007931"/>
    </source>
</evidence>
<feature type="transmembrane region" description="Helical" evidence="14">
    <location>
        <begin position="43"/>
        <end position="61"/>
    </location>
</feature>
<evidence type="ECO:0000256" key="4">
    <source>
        <dbReference type="ARBA" id="ARBA00022670"/>
    </source>
</evidence>
<evidence type="ECO:0000256" key="11">
    <source>
        <dbReference type="ARBA" id="ARBA00023049"/>
    </source>
</evidence>
<evidence type="ECO:0000256" key="16">
    <source>
        <dbReference type="PIRSR" id="PIRSR006404-2"/>
    </source>
</evidence>
<evidence type="ECO:0000256" key="5">
    <source>
        <dbReference type="ARBA" id="ARBA00022692"/>
    </source>
</evidence>
<dbReference type="InterPro" id="IPR000644">
    <property type="entry name" value="CBS_dom"/>
</dbReference>
<keyword evidence="12 17" id="KW-0129">CBS domain</keyword>
<evidence type="ECO:0000256" key="7">
    <source>
        <dbReference type="ARBA" id="ARBA00022737"/>
    </source>
</evidence>
<dbReference type="Pfam" id="PF00571">
    <property type="entry name" value="CBS"/>
    <property type="match status" value="1"/>
</dbReference>
<comment type="cofactor">
    <cofactor evidence="14 16">
        <name>Zn(2+)</name>
        <dbReference type="ChEBI" id="CHEBI:29105"/>
    </cofactor>
    <text evidence="14 16">Binds 1 zinc ion per subunit.</text>
</comment>
<dbReference type="PANTHER" id="PTHR39188">
    <property type="entry name" value="MEMBRANE-ASSOCIATED ZINC METALLOPROTEASE M50B"/>
    <property type="match status" value="1"/>
</dbReference>
<feature type="binding site" evidence="16">
    <location>
        <position position="66"/>
    </location>
    <ligand>
        <name>Zn(2+)</name>
        <dbReference type="ChEBI" id="CHEBI:29105"/>
        <note>catalytic</note>
    </ligand>
</feature>
<evidence type="ECO:0000256" key="9">
    <source>
        <dbReference type="ARBA" id="ARBA00022833"/>
    </source>
</evidence>
<dbReference type="InterPro" id="IPR008915">
    <property type="entry name" value="Peptidase_M50"/>
</dbReference>
<dbReference type="PROSITE" id="PS51371">
    <property type="entry name" value="CBS"/>
    <property type="match status" value="1"/>
</dbReference>
<comment type="caution">
    <text evidence="19">The sequence shown here is derived from an EMBL/GenBank/DDBJ whole genome shotgun (WGS) entry which is preliminary data.</text>
</comment>
<accession>A0A951PBD8</accession>
<protein>
    <recommendedName>
        <fullName evidence="14">Zinc metalloprotease</fullName>
    </recommendedName>
</protein>
<evidence type="ECO:0000256" key="3">
    <source>
        <dbReference type="ARBA" id="ARBA00022475"/>
    </source>
</evidence>
<dbReference type="GO" id="GO:0006508">
    <property type="term" value="P:proteolysis"/>
    <property type="evidence" value="ECO:0007669"/>
    <property type="project" value="UniProtKB-KW"/>
</dbReference>
<dbReference type="PANTHER" id="PTHR39188:SF3">
    <property type="entry name" value="STAGE IV SPORULATION PROTEIN FB"/>
    <property type="match status" value="1"/>
</dbReference>
<evidence type="ECO:0000256" key="1">
    <source>
        <dbReference type="ARBA" id="ARBA00004651"/>
    </source>
</evidence>
<feature type="transmembrane region" description="Helical" evidence="14">
    <location>
        <begin position="68"/>
        <end position="89"/>
    </location>
</feature>
<feature type="transmembrane region" description="Helical" evidence="14">
    <location>
        <begin position="7"/>
        <end position="31"/>
    </location>
</feature>
<comment type="similarity">
    <text evidence="2 14">Belongs to the peptidase M50B family.</text>
</comment>